<name>A0A7W7QBH2_9PSEU</name>
<evidence type="ECO:0000313" key="2">
    <source>
        <dbReference type="EMBL" id="MBB4910091.1"/>
    </source>
</evidence>
<evidence type="ECO:0000313" key="3">
    <source>
        <dbReference type="Proteomes" id="UP000520767"/>
    </source>
</evidence>
<organism evidence="2 3">
    <name type="scientific">Actinophytocola algeriensis</name>
    <dbReference type="NCBI Taxonomy" id="1768010"/>
    <lineage>
        <taxon>Bacteria</taxon>
        <taxon>Bacillati</taxon>
        <taxon>Actinomycetota</taxon>
        <taxon>Actinomycetes</taxon>
        <taxon>Pseudonocardiales</taxon>
        <taxon>Pseudonocardiaceae</taxon>
    </lineage>
</organism>
<feature type="transmembrane region" description="Helical" evidence="1">
    <location>
        <begin position="45"/>
        <end position="70"/>
    </location>
</feature>
<keyword evidence="3" id="KW-1185">Reference proteome</keyword>
<proteinExistence type="predicted"/>
<dbReference type="Proteomes" id="UP000520767">
    <property type="component" value="Unassembled WGS sequence"/>
</dbReference>
<keyword evidence="1" id="KW-0812">Transmembrane</keyword>
<dbReference type="SUPFAM" id="SSF48452">
    <property type="entry name" value="TPR-like"/>
    <property type="match status" value="1"/>
</dbReference>
<evidence type="ECO:0008006" key="4">
    <source>
        <dbReference type="Google" id="ProtNLM"/>
    </source>
</evidence>
<dbReference type="RefSeq" id="WP_184814109.1">
    <property type="nucleotide sequence ID" value="NZ_JACHJQ010000006.1"/>
</dbReference>
<keyword evidence="1" id="KW-1133">Transmembrane helix</keyword>
<comment type="caution">
    <text evidence="2">The sequence shown here is derived from an EMBL/GenBank/DDBJ whole genome shotgun (WGS) entry which is preliminary data.</text>
</comment>
<accession>A0A7W7QBH2</accession>
<sequence length="785" mass="85389">MGRDEPRFVNRVKLGLFGAVCWFVATLSAGILGNRADESWFGKTIGPWLLPVSTVVVVAAGIGWLVLAVLQRSPLRPGEREERMPLPSTPPVWRRPTDLFCGRGDEVEKASDLVVRTGAVVLAGVRDIGTSAVAEQVTQGLIDRRGSAQDRTHRFDLRSRSTSEPYDAAATAGRIVVAFGVDEPSDGTGEVLARAAAGLLAKLPEKGTTLFLDNVSTPEQVAWLLQEWPADGPHRLVVAGETAVGDADPDRTVHVHELATRHLREIWDTELAVPEPAARQRIKDLFHRLRGTVTDDPVNELLLACVGRPGAVKVLARQIRRLSGAETAEKLVEGVIEELRAGGRVTGPLEHVWTVTLANLQEGLTEEAAWLLHALAELPVTGLTRGAVAAILDAGTAKPVTGEVIAPLEELRLRKLVRDPGGRYRLPQEIRGPIVRTSSPERRRAVTVVAVPALVRYFAGFVVEWATRLEVDAEAARAWFRDSEPSLLPLFTEDHFHDHELLRSTFADLCAIADGLDVWYTREQQSRGLLEVNDGLHRLARRVERDDVAALAACRIAAAHRLAMRFGEAGPWLDIAASTAKTTEDRIRAELNAREQVERALLTTANKTVEPEAVAAATAELTKLRAAGSALPGHAARLVTLGGLVILDDHVDDALDCLREAEKVARDARDAGSEAHSVELQGIAHAKRGHLADAVRCWQRARTMFARVGEDIGESRCLQHLGSTAVEDARMAGLQRDGRPVALSSRDAAAVALHLLERAKELRTGQPDTTLVDHYLAKARRLLTD</sequence>
<dbReference type="EMBL" id="JACHJQ010000006">
    <property type="protein sequence ID" value="MBB4910091.1"/>
    <property type="molecule type" value="Genomic_DNA"/>
</dbReference>
<dbReference type="AlphaFoldDB" id="A0A7W7QBH2"/>
<feature type="transmembrane region" description="Helical" evidence="1">
    <location>
        <begin position="12"/>
        <end position="33"/>
    </location>
</feature>
<dbReference type="Gene3D" id="1.25.40.10">
    <property type="entry name" value="Tetratricopeptide repeat domain"/>
    <property type="match status" value="1"/>
</dbReference>
<keyword evidence="1" id="KW-0472">Membrane</keyword>
<gene>
    <name evidence="2" type="ORF">FHR82_006349</name>
</gene>
<dbReference type="InterPro" id="IPR011990">
    <property type="entry name" value="TPR-like_helical_dom_sf"/>
</dbReference>
<protein>
    <recommendedName>
        <fullName evidence="4">Tetratricopeptide repeat protein</fullName>
    </recommendedName>
</protein>
<reference evidence="2 3" key="1">
    <citation type="submission" date="2020-08" db="EMBL/GenBank/DDBJ databases">
        <title>Genomic Encyclopedia of Type Strains, Phase III (KMG-III): the genomes of soil and plant-associated and newly described type strains.</title>
        <authorList>
            <person name="Whitman W."/>
        </authorList>
    </citation>
    <scope>NUCLEOTIDE SEQUENCE [LARGE SCALE GENOMIC DNA]</scope>
    <source>
        <strain evidence="2 3">CECT 8960</strain>
    </source>
</reference>
<evidence type="ECO:0000256" key="1">
    <source>
        <dbReference type="SAM" id="Phobius"/>
    </source>
</evidence>